<protein>
    <submittedName>
        <fullName evidence="3">DUF5727 domain-containing protein</fullName>
    </submittedName>
</protein>
<gene>
    <name evidence="1" type="ORF">TASK_LOCUS9622</name>
</gene>
<evidence type="ECO:0000313" key="1">
    <source>
        <dbReference type="EMBL" id="VDK44408.1"/>
    </source>
</evidence>
<reference evidence="1 2" key="2">
    <citation type="submission" date="2018-11" db="EMBL/GenBank/DDBJ databases">
        <authorList>
            <consortium name="Pathogen Informatics"/>
        </authorList>
    </citation>
    <scope>NUCLEOTIDE SEQUENCE [LARGE SCALE GENOMIC DNA]</scope>
</reference>
<dbReference type="OrthoDB" id="6246337at2759"/>
<keyword evidence="2" id="KW-1185">Reference proteome</keyword>
<evidence type="ECO:0000313" key="2">
    <source>
        <dbReference type="Proteomes" id="UP000282613"/>
    </source>
</evidence>
<dbReference type="WBParaSite" id="TASK_0000962101-mRNA-1">
    <property type="protein sequence ID" value="TASK_0000962101-mRNA-1"/>
    <property type="gene ID" value="TASK_0000962101"/>
</dbReference>
<dbReference type="EMBL" id="UYRS01019290">
    <property type="protein sequence ID" value="VDK44408.1"/>
    <property type="molecule type" value="Genomic_DNA"/>
</dbReference>
<organism evidence="3">
    <name type="scientific">Taenia asiatica</name>
    <name type="common">Asian tapeworm</name>
    <dbReference type="NCBI Taxonomy" id="60517"/>
    <lineage>
        <taxon>Eukaryota</taxon>
        <taxon>Metazoa</taxon>
        <taxon>Spiralia</taxon>
        <taxon>Lophotrochozoa</taxon>
        <taxon>Platyhelminthes</taxon>
        <taxon>Cestoda</taxon>
        <taxon>Eucestoda</taxon>
        <taxon>Cyclophyllidea</taxon>
        <taxon>Taeniidae</taxon>
        <taxon>Taenia</taxon>
    </lineage>
</organism>
<sequence>MCATRKVLPAFHPPFAVAFLVSCRASFTTIITKVKNGDGFLHVTLDRLLFVMVSQGRKPEHIASWNFTNSEISVCDNGRVAFTLGFSVPHDLLDEDQKILSMSIDGDHERAVFNASVYASRCGPMSKASKPRV</sequence>
<proteinExistence type="predicted"/>
<evidence type="ECO:0000313" key="3">
    <source>
        <dbReference type="WBParaSite" id="TASK_0000962101-mRNA-1"/>
    </source>
</evidence>
<dbReference type="Proteomes" id="UP000282613">
    <property type="component" value="Unassembled WGS sequence"/>
</dbReference>
<dbReference type="AlphaFoldDB" id="A0A0R3WFH8"/>
<accession>A0A0R3WFH8</accession>
<reference evidence="3" key="1">
    <citation type="submission" date="2017-02" db="UniProtKB">
        <authorList>
            <consortium name="WormBaseParasite"/>
        </authorList>
    </citation>
    <scope>IDENTIFICATION</scope>
</reference>
<dbReference type="PROSITE" id="PS51257">
    <property type="entry name" value="PROKAR_LIPOPROTEIN"/>
    <property type="match status" value="1"/>
</dbReference>
<name>A0A0R3WFH8_TAEAS</name>